<dbReference type="RefSeq" id="WP_253888754.1">
    <property type="nucleotide sequence ID" value="NZ_JAMTCO010000010.1"/>
</dbReference>
<dbReference type="Pfam" id="PF00931">
    <property type="entry name" value="NB-ARC"/>
    <property type="match status" value="1"/>
</dbReference>
<feature type="domain" description="NB-ARC" evidence="1">
    <location>
        <begin position="64"/>
        <end position="192"/>
    </location>
</feature>
<dbReference type="EMBL" id="JAMTCO010000010">
    <property type="protein sequence ID" value="MCP2271791.1"/>
    <property type="molecule type" value="Genomic_DNA"/>
</dbReference>
<evidence type="ECO:0000313" key="3">
    <source>
        <dbReference type="Proteomes" id="UP001205185"/>
    </source>
</evidence>
<dbReference type="PANTHER" id="PTHR35205:SF1">
    <property type="entry name" value="ZU5 DOMAIN-CONTAINING PROTEIN"/>
    <property type="match status" value="1"/>
</dbReference>
<dbReference type="SUPFAM" id="SSF52540">
    <property type="entry name" value="P-loop containing nucleoside triphosphate hydrolases"/>
    <property type="match status" value="1"/>
</dbReference>
<dbReference type="Proteomes" id="UP001205185">
    <property type="component" value="Unassembled WGS sequence"/>
</dbReference>
<dbReference type="Gene3D" id="1.25.40.10">
    <property type="entry name" value="Tetratricopeptide repeat domain"/>
    <property type="match status" value="1"/>
</dbReference>
<organism evidence="2 3">
    <name type="scientific">Actinokineospora diospyrosa</name>
    <dbReference type="NCBI Taxonomy" id="103728"/>
    <lineage>
        <taxon>Bacteria</taxon>
        <taxon>Bacillati</taxon>
        <taxon>Actinomycetota</taxon>
        <taxon>Actinomycetes</taxon>
        <taxon>Pseudonocardiales</taxon>
        <taxon>Pseudonocardiaceae</taxon>
        <taxon>Actinokineospora</taxon>
    </lineage>
</organism>
<evidence type="ECO:0000313" key="2">
    <source>
        <dbReference type="EMBL" id="MCP2271791.1"/>
    </source>
</evidence>
<dbReference type="InterPro" id="IPR011990">
    <property type="entry name" value="TPR-like_helical_dom_sf"/>
</dbReference>
<dbReference type="Pfam" id="PF13424">
    <property type="entry name" value="TPR_12"/>
    <property type="match status" value="1"/>
</dbReference>
<protein>
    <submittedName>
        <fullName evidence="2">NB-ARC domain-containing protein</fullName>
    </submittedName>
</protein>
<gene>
    <name evidence="2" type="ORF">LV75_004305</name>
</gene>
<accession>A0ABT1IGV5</accession>
<dbReference type="PANTHER" id="PTHR35205">
    <property type="entry name" value="NB-ARC AND TPR DOMAIN PROTEIN"/>
    <property type="match status" value="1"/>
</dbReference>
<comment type="caution">
    <text evidence="2">The sequence shown here is derived from an EMBL/GenBank/DDBJ whole genome shotgun (WGS) entry which is preliminary data.</text>
</comment>
<feature type="non-terminal residue" evidence="2">
    <location>
        <position position="494"/>
    </location>
</feature>
<evidence type="ECO:0000259" key="1">
    <source>
        <dbReference type="Pfam" id="PF00931"/>
    </source>
</evidence>
<dbReference type="InterPro" id="IPR027417">
    <property type="entry name" value="P-loop_NTPase"/>
</dbReference>
<dbReference type="Gene3D" id="3.40.50.300">
    <property type="entry name" value="P-loop containing nucleotide triphosphate hydrolases"/>
    <property type="match status" value="1"/>
</dbReference>
<dbReference type="InterPro" id="IPR002182">
    <property type="entry name" value="NB-ARC"/>
</dbReference>
<sequence>MNDNRLTGDVSGAAAQIGAVYGQVTVGGGRSGRLPYRSSSVPPVVKDFQPRSVPELESLVSGGVVLSGLGGVGKTQTAAEYARRPWSVDLVGWVTASTRTSVVSGLADLGRVVSDAGDDEDAYRQFLNWCTTHSWLVVFDDVADPGELTGLLPQGPDGRLVVTTRRNEPWALAADSSELAQVGVFTAAESHAYLRGVLGEVEGIAELAALLGHLPLAISQAAAYVKRTPGMDCRKYVAKWSRSSLKRMFPGEWVGVDGRRDTVVTTWGISIEAADLLEPVGLARPMLTVMSLLDPNGIPLPVLTSGPVLSYLSSGSGGEVDGDDAAEALANLGRLNLISFDADQVFVHALVQKVTRDQLPSDRLSVLSHVAADALLNCWPPVERDTALAAMLRFNTGVLAGHANTHLWHPDGHSVLFRAGSSLGRAGQVHAAVTYHQELHAGANQHLGPDHLDTLTARNNLASWLGETGNATAAADAFTELLADQIRILGPDHP</sequence>
<reference evidence="2 3" key="1">
    <citation type="submission" date="2022-06" db="EMBL/GenBank/DDBJ databases">
        <title>Genomic Encyclopedia of Archaeal and Bacterial Type Strains, Phase II (KMG-II): from individual species to whole genera.</title>
        <authorList>
            <person name="Goeker M."/>
        </authorList>
    </citation>
    <scope>NUCLEOTIDE SEQUENCE [LARGE SCALE GENOMIC DNA]</scope>
    <source>
        <strain evidence="2 3">DSM 44255</strain>
    </source>
</reference>
<proteinExistence type="predicted"/>
<keyword evidence="3" id="KW-1185">Reference proteome</keyword>
<name>A0ABT1IGV5_9PSEU</name>
<dbReference type="SUPFAM" id="SSF48452">
    <property type="entry name" value="TPR-like"/>
    <property type="match status" value="1"/>
</dbReference>